<evidence type="ECO:0000256" key="1">
    <source>
        <dbReference type="SAM" id="SignalP"/>
    </source>
</evidence>
<sequence>MRLLTAMILAMSFSFTAFAKQNTQEGTVKLKKVEDSKVQLIYGMVPSGAITVKIYDDFNTLLHTDRILSKKEFSKAYDFSNLAEGKYQIGVFNNTGEIDHLELNLGNDRKVEPVVFSKLEKVENNQYKLLVNSLLPSNMTVMIYEDNQLVHEEALYDSKGFQKTYVFKNSRANSKIEFFVKSDNGFAKLLATK</sequence>
<reference evidence="3" key="1">
    <citation type="journal article" date="2019" name="Int. J. Syst. Evol. Microbiol.">
        <title>The Global Catalogue of Microorganisms (GCM) 10K type strain sequencing project: providing services to taxonomists for standard genome sequencing and annotation.</title>
        <authorList>
            <consortium name="The Broad Institute Genomics Platform"/>
            <consortium name="The Broad Institute Genome Sequencing Center for Infectious Disease"/>
            <person name="Wu L."/>
            <person name="Ma J."/>
        </authorList>
    </citation>
    <scope>NUCLEOTIDE SEQUENCE [LARGE SCALE GENOMIC DNA]</scope>
    <source>
        <strain evidence="3">CGMCC 1.12479</strain>
    </source>
</reference>
<keyword evidence="3" id="KW-1185">Reference proteome</keyword>
<feature type="signal peptide" evidence="1">
    <location>
        <begin position="1"/>
        <end position="19"/>
    </location>
</feature>
<feature type="chain" id="PRO_5045078679" description="DUF4397 domain-containing protein" evidence="1">
    <location>
        <begin position="20"/>
        <end position="193"/>
    </location>
</feature>
<protein>
    <recommendedName>
        <fullName evidence="4">DUF4397 domain-containing protein</fullName>
    </recommendedName>
</protein>
<accession>A0ABQ1MJW2</accession>
<dbReference type="RefSeq" id="WP_188442469.1">
    <property type="nucleotide sequence ID" value="NZ_BMFD01000006.1"/>
</dbReference>
<gene>
    <name evidence="2" type="ORF">GCM10010993_20420</name>
</gene>
<dbReference type="Proteomes" id="UP000635885">
    <property type="component" value="Unassembled WGS sequence"/>
</dbReference>
<comment type="caution">
    <text evidence="2">The sequence shown here is derived from an EMBL/GenBank/DDBJ whole genome shotgun (WGS) entry which is preliminary data.</text>
</comment>
<evidence type="ECO:0008006" key="4">
    <source>
        <dbReference type="Google" id="ProtNLM"/>
    </source>
</evidence>
<dbReference type="EMBL" id="BMFD01000006">
    <property type="protein sequence ID" value="GGC41738.1"/>
    <property type="molecule type" value="Genomic_DNA"/>
</dbReference>
<evidence type="ECO:0000313" key="3">
    <source>
        <dbReference type="Proteomes" id="UP000635885"/>
    </source>
</evidence>
<evidence type="ECO:0000313" key="2">
    <source>
        <dbReference type="EMBL" id="GGC41738.1"/>
    </source>
</evidence>
<name>A0ABQ1MJW2_9BACT</name>
<proteinExistence type="predicted"/>
<organism evidence="2 3">
    <name type="scientific">Belliella aquatica</name>
    <dbReference type="NCBI Taxonomy" id="1323734"/>
    <lineage>
        <taxon>Bacteria</taxon>
        <taxon>Pseudomonadati</taxon>
        <taxon>Bacteroidota</taxon>
        <taxon>Cytophagia</taxon>
        <taxon>Cytophagales</taxon>
        <taxon>Cyclobacteriaceae</taxon>
        <taxon>Belliella</taxon>
    </lineage>
</organism>
<keyword evidence="1" id="KW-0732">Signal</keyword>